<dbReference type="Pfam" id="PF02992">
    <property type="entry name" value="Transposase_21"/>
    <property type="match status" value="1"/>
</dbReference>
<dbReference type="PANTHER" id="PTHR10775">
    <property type="entry name" value="OS08G0208400 PROTEIN"/>
    <property type="match status" value="1"/>
</dbReference>
<dbReference type="PANTHER" id="PTHR10775:SF190">
    <property type="entry name" value="TNP2-LIKE TRANSPOSON PROTEIN"/>
    <property type="match status" value="1"/>
</dbReference>
<protein>
    <recommendedName>
        <fullName evidence="1">DUF4218 domain-containing protein</fullName>
    </recommendedName>
</protein>
<organism evidence="2">
    <name type="scientific">Noccaea caerulescens</name>
    <name type="common">Alpine penny-cress</name>
    <name type="synonym">Thlaspi caerulescens</name>
    <dbReference type="NCBI Taxonomy" id="107243"/>
    <lineage>
        <taxon>Eukaryota</taxon>
        <taxon>Viridiplantae</taxon>
        <taxon>Streptophyta</taxon>
        <taxon>Embryophyta</taxon>
        <taxon>Tracheophyta</taxon>
        <taxon>Spermatophyta</taxon>
        <taxon>Magnoliopsida</taxon>
        <taxon>eudicotyledons</taxon>
        <taxon>Gunneridae</taxon>
        <taxon>Pentapetalae</taxon>
        <taxon>rosids</taxon>
        <taxon>malvids</taxon>
        <taxon>Brassicales</taxon>
        <taxon>Brassicaceae</taxon>
        <taxon>Coluteocarpeae</taxon>
        <taxon>Noccaea</taxon>
    </lineage>
</organism>
<reference evidence="2" key="1">
    <citation type="submission" date="2016-07" db="EMBL/GenBank/DDBJ databases">
        <title>De novo transcriptome assembly of four accessions of the metal hyperaccumulator plant Noccaea caerulescens.</title>
        <authorList>
            <person name="Blande D."/>
            <person name="Halimaa P."/>
            <person name="Tervahauta A.I."/>
            <person name="Aarts M.G."/>
            <person name="Karenlampi S.O."/>
        </authorList>
    </citation>
    <scope>NUCLEOTIDE SEQUENCE</scope>
</reference>
<proteinExistence type="predicted"/>
<accession>A0A1J3FBA5</accession>
<dbReference type="Pfam" id="PF13960">
    <property type="entry name" value="DUF4218"/>
    <property type="match status" value="1"/>
</dbReference>
<dbReference type="EMBL" id="GEVK01013056">
    <property type="protein sequence ID" value="JAU39776.1"/>
    <property type="molecule type" value="Transcribed_RNA"/>
</dbReference>
<sequence>MILIYIYSLIKELRELWYDGVPTFDASSKDTFTMRAVLLWTISDFPGLGNLSGWNIYTGLACPSCNYDAKELRLRHGKKNCYMGHRRFLPEDHTFRKDKQQFDGFIETRASPITPSGSVSLQQIQNVDVTLGKKIDAVGKKRRREDGINQWRKRSIFLELPYWKHLLLRHNLDLMHIEKNVFDNLIFTLVDDKGKSKDNLNARKDFEELGIRNELWCDKNGKYLPACYTMTTHEKDIFLNILKNVKLPDGYSSNISRCVDMNQRKMVGLKSHDCHILMCQLLSIALRKVLPREVSFVITELCLFFREISSKVLDIKDVDKLQEHIALTLCHLEMVFPPSFFTVMVHLTVHLTEEVKLGGPVHFRWMYPVERILGRFKSYVRNRAQPEGSICQQYVADECITFCSMYLEGVETRFNRVGRVDDQHMAQHELGSDSHIPLIFPSLGKSVGTSVLATLSPFERQQAHRYILVNSSFLDDYRE</sequence>
<evidence type="ECO:0000259" key="1">
    <source>
        <dbReference type="Pfam" id="PF13960"/>
    </source>
</evidence>
<feature type="domain" description="DUF4218" evidence="1">
    <location>
        <begin position="308"/>
        <end position="420"/>
    </location>
</feature>
<evidence type="ECO:0000313" key="2">
    <source>
        <dbReference type="EMBL" id="JAU39776.1"/>
    </source>
</evidence>
<dbReference type="InterPro" id="IPR004242">
    <property type="entry name" value="Transposase_21"/>
</dbReference>
<name>A0A1J3FBA5_NOCCA</name>
<dbReference type="InterPro" id="IPR025452">
    <property type="entry name" value="DUF4218"/>
</dbReference>
<dbReference type="AlphaFoldDB" id="A0A1J3FBA5"/>
<gene>
    <name evidence="2" type="ORF">LC_TR8847_c1_g1_i1_g.30763</name>
</gene>